<keyword evidence="1" id="KW-0472">Membrane</keyword>
<gene>
    <name evidence="2" type="ORF">AWR27_19820</name>
</gene>
<feature type="transmembrane region" description="Helical" evidence="1">
    <location>
        <begin position="6"/>
        <end position="26"/>
    </location>
</feature>
<evidence type="ECO:0000313" key="3">
    <source>
        <dbReference type="Proteomes" id="UP000187941"/>
    </source>
</evidence>
<evidence type="ECO:0000256" key="1">
    <source>
        <dbReference type="SAM" id="Phobius"/>
    </source>
</evidence>
<dbReference type="AlphaFoldDB" id="A0A1P9X162"/>
<feature type="transmembrane region" description="Helical" evidence="1">
    <location>
        <begin position="62"/>
        <end position="83"/>
    </location>
</feature>
<feature type="transmembrane region" description="Helical" evidence="1">
    <location>
        <begin position="156"/>
        <end position="175"/>
    </location>
</feature>
<feature type="transmembrane region" description="Helical" evidence="1">
    <location>
        <begin position="126"/>
        <end position="144"/>
    </location>
</feature>
<dbReference type="EMBL" id="CP014263">
    <property type="protein sequence ID" value="AQG81369.1"/>
    <property type="molecule type" value="Genomic_DNA"/>
</dbReference>
<dbReference type="RefSeq" id="WP_077132830.1">
    <property type="nucleotide sequence ID" value="NZ_CP014263.1"/>
</dbReference>
<protein>
    <submittedName>
        <fullName evidence="2">Uncharacterized protein</fullName>
    </submittedName>
</protein>
<sequence>MESLPNYVSITFGVTVLLAVMLFYRATGRSNRFLAVIVVWIVAQAILSLSGFYTAAPAGSPRFGLVILPPLLTVITLFATKAGHRFLDRLDRPTLTIFHSIRILVELVLFWLFLHRAVPQLMTFEGRNFDILSGLTAPIVYYFAFVRKSMSRTALIGWNVICLGLVIFIAVNGLLSAPTPLQQFAFEQPNIALQYFPFVLLPAVLVPLVILAHLASLRQLQANQRH</sequence>
<dbReference type="KEGG" id="smon:AWR27_19820"/>
<keyword evidence="3" id="KW-1185">Reference proteome</keyword>
<dbReference type="STRING" id="1178516.AWR27_19820"/>
<evidence type="ECO:0000313" key="2">
    <source>
        <dbReference type="EMBL" id="AQG81369.1"/>
    </source>
</evidence>
<organism evidence="2 3">
    <name type="scientific">Spirosoma montaniterrae</name>
    <dbReference type="NCBI Taxonomy" id="1178516"/>
    <lineage>
        <taxon>Bacteria</taxon>
        <taxon>Pseudomonadati</taxon>
        <taxon>Bacteroidota</taxon>
        <taxon>Cytophagia</taxon>
        <taxon>Cytophagales</taxon>
        <taxon>Cytophagaceae</taxon>
        <taxon>Spirosoma</taxon>
    </lineage>
</organism>
<name>A0A1P9X162_9BACT</name>
<feature type="transmembrane region" description="Helical" evidence="1">
    <location>
        <begin position="95"/>
        <end position="114"/>
    </location>
</feature>
<feature type="transmembrane region" description="Helical" evidence="1">
    <location>
        <begin position="33"/>
        <end position="56"/>
    </location>
</feature>
<feature type="transmembrane region" description="Helical" evidence="1">
    <location>
        <begin position="195"/>
        <end position="217"/>
    </location>
</feature>
<proteinExistence type="predicted"/>
<dbReference type="Proteomes" id="UP000187941">
    <property type="component" value="Chromosome"/>
</dbReference>
<accession>A0A1P9X162</accession>
<keyword evidence="1" id="KW-0812">Transmembrane</keyword>
<reference evidence="2 3" key="1">
    <citation type="submission" date="2016-01" db="EMBL/GenBank/DDBJ databases">
        <authorList>
            <person name="Oliw E.H."/>
        </authorList>
    </citation>
    <scope>NUCLEOTIDE SEQUENCE [LARGE SCALE GENOMIC DNA]</scope>
    <source>
        <strain evidence="2 3">DY10</strain>
    </source>
</reference>
<keyword evidence="1" id="KW-1133">Transmembrane helix</keyword>
<dbReference type="OrthoDB" id="675847at2"/>